<feature type="region of interest" description="Disordered" evidence="1">
    <location>
        <begin position="108"/>
        <end position="165"/>
    </location>
</feature>
<organism evidence="2">
    <name type="scientific">Oryza sativa subsp. japonica</name>
    <name type="common">Rice</name>
    <dbReference type="NCBI Taxonomy" id="39947"/>
    <lineage>
        <taxon>Eukaryota</taxon>
        <taxon>Viridiplantae</taxon>
        <taxon>Streptophyta</taxon>
        <taxon>Embryophyta</taxon>
        <taxon>Tracheophyta</taxon>
        <taxon>Spermatophyta</taxon>
        <taxon>Magnoliopsida</taxon>
        <taxon>Liliopsida</taxon>
        <taxon>Poales</taxon>
        <taxon>Poaceae</taxon>
        <taxon>BOP clade</taxon>
        <taxon>Oryzoideae</taxon>
        <taxon>Oryzeae</taxon>
        <taxon>Oryzinae</taxon>
        <taxon>Oryza</taxon>
        <taxon>Oryza sativa</taxon>
    </lineage>
</organism>
<accession>A3BRS4</accession>
<protein>
    <submittedName>
        <fullName evidence="2">Uncharacterized protein</fullName>
    </submittedName>
</protein>
<proteinExistence type="predicted"/>
<feature type="compositionally biased region" description="Acidic residues" evidence="1">
    <location>
        <begin position="114"/>
        <end position="165"/>
    </location>
</feature>
<evidence type="ECO:0000313" key="2">
    <source>
        <dbReference type="EMBL" id="EAZ42263.1"/>
    </source>
</evidence>
<gene>
    <name evidence="2" type="ORF">OsJ_26827</name>
</gene>
<evidence type="ECO:0000256" key="1">
    <source>
        <dbReference type="SAM" id="MobiDB-lite"/>
    </source>
</evidence>
<dbReference type="EMBL" id="CM000145">
    <property type="protein sequence ID" value="EAZ42263.1"/>
    <property type="molecule type" value="Genomic_DNA"/>
</dbReference>
<dbReference type="AlphaFoldDB" id="A3BRS4"/>
<reference evidence="2" key="2">
    <citation type="submission" date="2008-12" db="EMBL/GenBank/DDBJ databases">
        <title>Improved gene annotation of the rice (Oryza sativa) genomes.</title>
        <authorList>
            <person name="Wang J."/>
            <person name="Li R."/>
            <person name="Fan W."/>
            <person name="Huang Q."/>
            <person name="Zhang J."/>
            <person name="Zhou Y."/>
            <person name="Hu Y."/>
            <person name="Zi S."/>
            <person name="Li J."/>
            <person name="Ni P."/>
            <person name="Zheng H."/>
            <person name="Zhang Y."/>
            <person name="Zhao M."/>
            <person name="Hao Q."/>
            <person name="McDermott J."/>
            <person name="Samudrala R."/>
            <person name="Kristiansen K."/>
            <person name="Wong G.K.-S."/>
        </authorList>
    </citation>
    <scope>NUCLEOTIDE SEQUENCE</scope>
</reference>
<sequence>MEDWIVLSNSDGDSVELHDGSESSFAVVHENAEISDAAQSNYGHVESKITAAKDDIDIECFDEEDGICEENPDDEIFNDQKEIDCEEELDDDDDESFDDDDIDRYCEEDRICEENPDDEIFDDEEEIDHEEDLDDDDDESLDDDDIERYDAEDIICEENPDDEII</sequence>
<reference evidence="2" key="1">
    <citation type="journal article" date="2005" name="PLoS Biol.">
        <title>The genomes of Oryza sativa: a history of duplications.</title>
        <authorList>
            <person name="Yu J."/>
            <person name="Wang J."/>
            <person name="Lin W."/>
            <person name="Li S."/>
            <person name="Li H."/>
            <person name="Zhou J."/>
            <person name="Ni P."/>
            <person name="Dong W."/>
            <person name="Hu S."/>
            <person name="Zeng C."/>
            <person name="Zhang J."/>
            <person name="Zhang Y."/>
            <person name="Li R."/>
            <person name="Xu Z."/>
            <person name="Li S."/>
            <person name="Li X."/>
            <person name="Zheng H."/>
            <person name="Cong L."/>
            <person name="Lin L."/>
            <person name="Yin J."/>
            <person name="Geng J."/>
            <person name="Li G."/>
            <person name="Shi J."/>
            <person name="Liu J."/>
            <person name="Lv H."/>
            <person name="Li J."/>
            <person name="Wang J."/>
            <person name="Deng Y."/>
            <person name="Ran L."/>
            <person name="Shi X."/>
            <person name="Wang X."/>
            <person name="Wu Q."/>
            <person name="Li C."/>
            <person name="Ren X."/>
            <person name="Wang J."/>
            <person name="Wang X."/>
            <person name="Li D."/>
            <person name="Liu D."/>
            <person name="Zhang X."/>
            <person name="Ji Z."/>
            <person name="Zhao W."/>
            <person name="Sun Y."/>
            <person name="Zhang Z."/>
            <person name="Bao J."/>
            <person name="Han Y."/>
            <person name="Dong L."/>
            <person name="Ji J."/>
            <person name="Chen P."/>
            <person name="Wu S."/>
            <person name="Liu J."/>
            <person name="Xiao Y."/>
            <person name="Bu D."/>
            <person name="Tan J."/>
            <person name="Yang L."/>
            <person name="Ye C."/>
            <person name="Zhang J."/>
            <person name="Xu J."/>
            <person name="Zhou Y."/>
            <person name="Yu Y."/>
            <person name="Zhang B."/>
            <person name="Zhuang S."/>
            <person name="Wei H."/>
            <person name="Liu B."/>
            <person name="Lei M."/>
            <person name="Yu H."/>
            <person name="Li Y."/>
            <person name="Xu H."/>
            <person name="Wei S."/>
            <person name="He X."/>
            <person name="Fang L."/>
            <person name="Zhang Z."/>
            <person name="Zhang Y."/>
            <person name="Huang X."/>
            <person name="Su Z."/>
            <person name="Tong W."/>
            <person name="Li J."/>
            <person name="Tong Z."/>
            <person name="Li S."/>
            <person name="Ye J."/>
            <person name="Wang L."/>
            <person name="Fang L."/>
            <person name="Lei T."/>
            <person name="Chen C."/>
            <person name="Chen H."/>
            <person name="Xu Z."/>
            <person name="Li H."/>
            <person name="Huang H."/>
            <person name="Zhang F."/>
            <person name="Xu H."/>
            <person name="Li N."/>
            <person name="Zhao C."/>
            <person name="Li S."/>
            <person name="Dong L."/>
            <person name="Huang Y."/>
            <person name="Li L."/>
            <person name="Xi Y."/>
            <person name="Qi Q."/>
            <person name="Li W."/>
            <person name="Zhang B."/>
            <person name="Hu W."/>
            <person name="Zhang Y."/>
            <person name="Tian X."/>
            <person name="Jiao Y."/>
            <person name="Liang X."/>
            <person name="Jin J."/>
            <person name="Gao L."/>
            <person name="Zheng W."/>
            <person name="Hao B."/>
            <person name="Liu S."/>
            <person name="Wang W."/>
            <person name="Yuan L."/>
            <person name="Cao M."/>
            <person name="McDermott J."/>
            <person name="Samudrala R."/>
            <person name="Wang J."/>
            <person name="Wong G.K."/>
            <person name="Yang H."/>
        </authorList>
    </citation>
    <scope>NUCLEOTIDE SEQUENCE [LARGE SCALE GENOMIC DNA]</scope>
</reference>
<name>A3BRS4_ORYSJ</name>
<dbReference type="Proteomes" id="UP000007752">
    <property type="component" value="Chromosome 8"/>
</dbReference>